<gene>
    <name evidence="1" type="ORF">B7694_05270</name>
</gene>
<evidence type="ECO:0008006" key="3">
    <source>
        <dbReference type="Google" id="ProtNLM"/>
    </source>
</evidence>
<organism evidence="1 2">
    <name type="scientific">Streptococcus mitis</name>
    <dbReference type="NCBI Taxonomy" id="28037"/>
    <lineage>
        <taxon>Bacteria</taxon>
        <taxon>Bacillati</taxon>
        <taxon>Bacillota</taxon>
        <taxon>Bacilli</taxon>
        <taxon>Lactobacillales</taxon>
        <taxon>Streptococcaceae</taxon>
        <taxon>Streptococcus</taxon>
        <taxon>Streptococcus mitis group</taxon>
    </lineage>
</organism>
<dbReference type="AlphaFoldDB" id="A0A1X1L1K2"/>
<dbReference type="Pfam" id="PF10711">
    <property type="entry name" value="DUF2513"/>
    <property type="match status" value="1"/>
</dbReference>
<dbReference type="EMBL" id="NCVL01000019">
    <property type="protein sequence ID" value="ORP05342.1"/>
    <property type="molecule type" value="Genomic_DNA"/>
</dbReference>
<proteinExistence type="predicted"/>
<comment type="caution">
    <text evidence="1">The sequence shown here is derived from an EMBL/GenBank/DDBJ whole genome shotgun (WGS) entry which is preliminary data.</text>
</comment>
<dbReference type="RefSeq" id="WP_084953785.1">
    <property type="nucleotide sequence ID" value="NZ_NCVL01000019.1"/>
</dbReference>
<accession>A0A1X1L1K2</accession>
<evidence type="ECO:0000313" key="1">
    <source>
        <dbReference type="EMBL" id="ORP05342.1"/>
    </source>
</evidence>
<reference evidence="1 2" key="1">
    <citation type="journal article" date="2016" name="Eur. J. Clin. Microbiol. Infect. Dis.">
        <title>Whole genome sequencing as a tool for phylogenetic analysis of clinical strains of Mitis group streptococci.</title>
        <authorList>
            <person name="Rasmussen L.H."/>
            <person name="Dargis R."/>
            <person name="Hojholt K."/>
            <person name="Christensen J.J."/>
            <person name="Skovgaard O."/>
            <person name="Justesen U.S."/>
            <person name="Rosenvinge F.S."/>
            <person name="Moser C."/>
            <person name="Lukjancenko O."/>
            <person name="Rasmussen S."/>
            <person name="Nielsen X.C."/>
        </authorList>
    </citation>
    <scope>NUCLEOTIDE SEQUENCE [LARGE SCALE GENOMIC DNA]</scope>
    <source>
        <strain evidence="1 2">OD_310347_11</strain>
    </source>
</reference>
<dbReference type="InterPro" id="IPR019650">
    <property type="entry name" value="DUF2513"/>
</dbReference>
<protein>
    <recommendedName>
        <fullName evidence="3">DUF2513 domain-containing protein</fullName>
    </recommendedName>
</protein>
<evidence type="ECO:0000313" key="2">
    <source>
        <dbReference type="Proteomes" id="UP000193505"/>
    </source>
</evidence>
<dbReference type="Proteomes" id="UP000193505">
    <property type="component" value="Unassembled WGS sequence"/>
</dbReference>
<sequence>MKLNPDCIRDILFVVEEYSTYSNDVSEDKLYEKLVPKYSQEELLYHVRQCEHSGLFLDVQHYFGGFSIQDLSPYGHQFINDIRQDNNWNRTKDIAKNVGSFSLDVLKDISSQVITNLISNQLGNKF</sequence>
<name>A0A1X1L1K2_STRMT</name>